<dbReference type="EMBL" id="QKTW01000022">
    <property type="protein sequence ID" value="PZF71703.1"/>
    <property type="molecule type" value="Genomic_DNA"/>
</dbReference>
<dbReference type="AlphaFoldDB" id="A0A2W2BV71"/>
<accession>A0A2W2BV71</accession>
<protein>
    <submittedName>
        <fullName evidence="1">Uncharacterized protein</fullName>
    </submittedName>
</protein>
<evidence type="ECO:0000313" key="1">
    <source>
        <dbReference type="EMBL" id="PZF71703.1"/>
    </source>
</evidence>
<proteinExistence type="predicted"/>
<sequence>MIFCAAHFAHAQVNYKTPNVNNDPPKHLVAFSYYDGDRYVKLADSYIDLQLQDRVFKNVHMQDPFDVILCIKNTSNRSVYVPRQIFCWYDSGFGSDRYFFSSSDVLLPGKTKKIPIHVKNNWREFFQKNGFIALFTSDTTELRYKINLKVHFVKTDTTAKGG</sequence>
<dbReference type="Proteomes" id="UP000248745">
    <property type="component" value="Unassembled WGS sequence"/>
</dbReference>
<keyword evidence="2" id="KW-1185">Reference proteome</keyword>
<name>A0A2W2BV71_9BACT</name>
<organism evidence="1 2">
    <name type="scientific">Taibaiella soli</name>
    <dbReference type="NCBI Taxonomy" id="1649169"/>
    <lineage>
        <taxon>Bacteria</taxon>
        <taxon>Pseudomonadati</taxon>
        <taxon>Bacteroidota</taxon>
        <taxon>Chitinophagia</taxon>
        <taxon>Chitinophagales</taxon>
        <taxon>Chitinophagaceae</taxon>
        <taxon>Taibaiella</taxon>
    </lineage>
</organism>
<evidence type="ECO:0000313" key="2">
    <source>
        <dbReference type="Proteomes" id="UP000248745"/>
    </source>
</evidence>
<comment type="caution">
    <text evidence="1">The sequence shown here is derived from an EMBL/GenBank/DDBJ whole genome shotgun (WGS) entry which is preliminary data.</text>
</comment>
<reference evidence="1 2" key="1">
    <citation type="submission" date="2018-06" db="EMBL/GenBank/DDBJ databases">
        <title>Mucibacter soli gen. nov., sp. nov., a new member of the family Chitinophagaceae producing mucin.</title>
        <authorList>
            <person name="Kim M.-K."/>
            <person name="Park S."/>
            <person name="Kim T.-S."/>
            <person name="Joung Y."/>
            <person name="Han J.-H."/>
            <person name="Kim S.B."/>
        </authorList>
    </citation>
    <scope>NUCLEOTIDE SEQUENCE [LARGE SCALE GENOMIC DNA]</scope>
    <source>
        <strain evidence="1 2">R1-15</strain>
    </source>
</reference>
<gene>
    <name evidence="1" type="ORF">DN068_16675</name>
</gene>